<accession>A0A6A7C4Z5</accession>
<keyword evidence="2" id="KW-1185">Reference proteome</keyword>
<dbReference type="GO" id="GO:0005869">
    <property type="term" value="C:dynactin complex"/>
    <property type="evidence" value="ECO:0007669"/>
    <property type="project" value="InterPro"/>
</dbReference>
<protein>
    <recommendedName>
        <fullName evidence="3">Nuclear distribution protein RO10</fullName>
    </recommendedName>
</protein>
<name>A0A6A7C4Z5_9PEZI</name>
<evidence type="ECO:0000313" key="2">
    <source>
        <dbReference type="Proteomes" id="UP000799421"/>
    </source>
</evidence>
<dbReference type="AlphaFoldDB" id="A0A6A7C4Z5"/>
<dbReference type="InterPro" id="IPR009991">
    <property type="entry name" value="DCTN3"/>
</dbReference>
<dbReference type="PANTHER" id="PTHR28360:SF1">
    <property type="entry name" value="DYNACTIN SUBUNIT 3"/>
    <property type="match status" value="1"/>
</dbReference>
<organism evidence="1 2">
    <name type="scientific">Piedraia hortae CBS 480.64</name>
    <dbReference type="NCBI Taxonomy" id="1314780"/>
    <lineage>
        <taxon>Eukaryota</taxon>
        <taxon>Fungi</taxon>
        <taxon>Dikarya</taxon>
        <taxon>Ascomycota</taxon>
        <taxon>Pezizomycotina</taxon>
        <taxon>Dothideomycetes</taxon>
        <taxon>Dothideomycetidae</taxon>
        <taxon>Capnodiales</taxon>
        <taxon>Piedraiaceae</taxon>
        <taxon>Piedraia</taxon>
    </lineage>
</organism>
<reference evidence="1" key="1">
    <citation type="journal article" date="2020" name="Stud. Mycol.">
        <title>101 Dothideomycetes genomes: a test case for predicting lifestyles and emergence of pathogens.</title>
        <authorList>
            <person name="Haridas S."/>
            <person name="Albert R."/>
            <person name="Binder M."/>
            <person name="Bloem J."/>
            <person name="Labutti K."/>
            <person name="Salamov A."/>
            <person name="Andreopoulos B."/>
            <person name="Baker S."/>
            <person name="Barry K."/>
            <person name="Bills G."/>
            <person name="Bluhm B."/>
            <person name="Cannon C."/>
            <person name="Castanera R."/>
            <person name="Culley D."/>
            <person name="Daum C."/>
            <person name="Ezra D."/>
            <person name="Gonzalez J."/>
            <person name="Henrissat B."/>
            <person name="Kuo A."/>
            <person name="Liang C."/>
            <person name="Lipzen A."/>
            <person name="Lutzoni F."/>
            <person name="Magnuson J."/>
            <person name="Mondo S."/>
            <person name="Nolan M."/>
            <person name="Ohm R."/>
            <person name="Pangilinan J."/>
            <person name="Park H.-J."/>
            <person name="Ramirez L."/>
            <person name="Alfaro M."/>
            <person name="Sun H."/>
            <person name="Tritt A."/>
            <person name="Yoshinaga Y."/>
            <person name="Zwiers L.-H."/>
            <person name="Turgeon B."/>
            <person name="Goodwin S."/>
            <person name="Spatafora J."/>
            <person name="Crous P."/>
            <person name="Grigoriev I."/>
        </authorList>
    </citation>
    <scope>NUCLEOTIDE SEQUENCE</scope>
    <source>
        <strain evidence="1">CBS 480.64</strain>
    </source>
</reference>
<sequence length="195" mass="21784">MDTIAQLEDRLRHVEYAVHGNASDFQPSSTQPAISRLRTLEKGLASLAAKHPSVALILELQKKHPSIFNPSPFPDSTDLAPAALAQLVLAHYSLVASAAANLAQLESQSAVPDSQAFAKLVALSGRIADAMERQRRQMDEVSELRLRSARVVQKWYENGVLETGESWASWDERLKDVEIVVRRREAARRRDDQYE</sequence>
<dbReference type="OrthoDB" id="5403729at2759"/>
<evidence type="ECO:0008006" key="3">
    <source>
        <dbReference type="Google" id="ProtNLM"/>
    </source>
</evidence>
<dbReference type="Proteomes" id="UP000799421">
    <property type="component" value="Unassembled WGS sequence"/>
</dbReference>
<dbReference type="GO" id="GO:0061640">
    <property type="term" value="P:cytoskeleton-dependent cytokinesis"/>
    <property type="evidence" value="ECO:0007669"/>
    <property type="project" value="InterPro"/>
</dbReference>
<dbReference type="EMBL" id="MU005968">
    <property type="protein sequence ID" value="KAF2862119.1"/>
    <property type="molecule type" value="Genomic_DNA"/>
</dbReference>
<dbReference type="Pfam" id="PF07426">
    <property type="entry name" value="Dynactin_p22"/>
    <property type="match status" value="1"/>
</dbReference>
<gene>
    <name evidence="1" type="ORF">K470DRAFT_23760</name>
</gene>
<evidence type="ECO:0000313" key="1">
    <source>
        <dbReference type="EMBL" id="KAF2862119.1"/>
    </source>
</evidence>
<proteinExistence type="predicted"/>
<dbReference type="PANTHER" id="PTHR28360">
    <property type="entry name" value="DYNACTIN SUBUNIT 3"/>
    <property type="match status" value="1"/>
</dbReference>